<dbReference type="PANTHER" id="PTHR21505">
    <property type="entry name" value="MADF DOMAIN-CONTAINING PROTEIN-RELATED"/>
    <property type="match status" value="1"/>
</dbReference>
<dbReference type="Pfam" id="PF10545">
    <property type="entry name" value="MADF_DNA_bdg"/>
    <property type="match status" value="1"/>
</dbReference>
<dbReference type="OrthoDB" id="6152242at2759"/>
<name>A0A9P0LYW8_ACAOB</name>
<gene>
    <name evidence="3" type="ORF">ACAOBT_LOCUS26365</name>
</gene>
<organism evidence="3 4">
    <name type="scientific">Acanthoscelides obtectus</name>
    <name type="common">Bean weevil</name>
    <name type="synonym">Bruchus obtectus</name>
    <dbReference type="NCBI Taxonomy" id="200917"/>
    <lineage>
        <taxon>Eukaryota</taxon>
        <taxon>Metazoa</taxon>
        <taxon>Ecdysozoa</taxon>
        <taxon>Arthropoda</taxon>
        <taxon>Hexapoda</taxon>
        <taxon>Insecta</taxon>
        <taxon>Pterygota</taxon>
        <taxon>Neoptera</taxon>
        <taxon>Endopterygota</taxon>
        <taxon>Coleoptera</taxon>
        <taxon>Polyphaga</taxon>
        <taxon>Cucujiformia</taxon>
        <taxon>Chrysomeloidea</taxon>
        <taxon>Chrysomelidae</taxon>
        <taxon>Bruchinae</taxon>
        <taxon>Bruchini</taxon>
        <taxon>Acanthoscelides</taxon>
    </lineage>
</organism>
<feature type="domain" description="MADF" evidence="2">
    <location>
        <begin position="21"/>
        <end position="120"/>
    </location>
</feature>
<feature type="compositionally biased region" description="Low complexity" evidence="1">
    <location>
        <begin position="150"/>
        <end position="166"/>
    </location>
</feature>
<dbReference type="SMART" id="SM00595">
    <property type="entry name" value="MADF"/>
    <property type="match status" value="1"/>
</dbReference>
<evidence type="ECO:0000259" key="2">
    <source>
        <dbReference type="PROSITE" id="PS51029"/>
    </source>
</evidence>
<dbReference type="Proteomes" id="UP001152888">
    <property type="component" value="Unassembled WGS sequence"/>
</dbReference>
<sequence length="341" mass="39075">TCNQVAAICRYNLTQFAFLTEFIELYQSFTCLWRVTSKEYSDRNKKYLAYIELVKKYQEFDQSTDRNTVVKKINALRTVYKKELAKVYKSEKSGTGADDIYRPTLWHFLRDQDSARPSRSTMSDADQETQQDEDSEPTDLPNSQQGDEALPTSGDDGSSTSLSVTPSTVISRAPKTLCKRKKMLTPADEVIQLVGEQLRGIRTSIRTDDEFDAYGKYVAHKLRSLRGNQAIFARKLINDVIFEGELEALTKDFKVTNNEYQQFNPQLYRQQPYPPPYISRMPDHQLYSQQHNPRCSSDNILQLPNAPALYPQTLNHESPEVSNVALPNVQTNKPEQPNAHQ</sequence>
<evidence type="ECO:0000313" key="3">
    <source>
        <dbReference type="EMBL" id="CAH2001693.1"/>
    </source>
</evidence>
<dbReference type="PROSITE" id="PS51029">
    <property type="entry name" value="MADF"/>
    <property type="match status" value="1"/>
</dbReference>
<reference evidence="3" key="1">
    <citation type="submission" date="2022-03" db="EMBL/GenBank/DDBJ databases">
        <authorList>
            <person name="Sayadi A."/>
        </authorList>
    </citation>
    <scope>NUCLEOTIDE SEQUENCE</scope>
</reference>
<feature type="non-terminal residue" evidence="3">
    <location>
        <position position="341"/>
    </location>
</feature>
<dbReference type="AlphaFoldDB" id="A0A9P0LYW8"/>
<dbReference type="EMBL" id="CAKOFQ010007464">
    <property type="protein sequence ID" value="CAH2001693.1"/>
    <property type="molecule type" value="Genomic_DNA"/>
</dbReference>
<dbReference type="InterPro" id="IPR006578">
    <property type="entry name" value="MADF-dom"/>
</dbReference>
<dbReference type="PANTHER" id="PTHR21505:SF8">
    <property type="entry name" value="DPT-YFP REPRESSOR BY OVEREXPRESSION, ISOFORM D-RELATED"/>
    <property type="match status" value="1"/>
</dbReference>
<protein>
    <recommendedName>
        <fullName evidence="2">MADF domain-containing protein</fullName>
    </recommendedName>
</protein>
<comment type="caution">
    <text evidence="3">The sequence shown here is derived from an EMBL/GenBank/DDBJ whole genome shotgun (WGS) entry which is preliminary data.</text>
</comment>
<feature type="region of interest" description="Disordered" evidence="1">
    <location>
        <begin position="113"/>
        <end position="166"/>
    </location>
</feature>
<evidence type="ECO:0000313" key="4">
    <source>
        <dbReference type="Proteomes" id="UP001152888"/>
    </source>
</evidence>
<feature type="compositionally biased region" description="Acidic residues" evidence="1">
    <location>
        <begin position="125"/>
        <end position="137"/>
    </location>
</feature>
<accession>A0A9P0LYW8</accession>
<proteinExistence type="predicted"/>
<keyword evidence="4" id="KW-1185">Reference proteome</keyword>
<evidence type="ECO:0000256" key="1">
    <source>
        <dbReference type="SAM" id="MobiDB-lite"/>
    </source>
</evidence>